<name>A0ACC3AYF1_9EURO</name>
<sequence length="397" mass="44850">MSTNTIARTEQVGNLIGQVTQAAEAFKSNSREEDRLAALKAAQGLVRAFQKPQDHVYNLAYSPTHALCVRIGVDLGVFQTLTDRNAPTSLEELAAVKNATSERVLRILAGIGYVAEHETRVYAPTIMTKQMTDRLSIGLLKFIFDVGMPTLAKIPEFLRNTEFRNPEGATNGPLQYAEKMDEIIWDWLPKNPDYLNSCNTFMEGDRGSRPSWLEWFPVQERIIDGFQGGEKDVLFVDVAGGRGHDLAALKAKFPDAPGRLVLEDLAHVLDESTIEDPQIERQPFDLFRPQPIQGARTYYMKFILHDWSDEESEQILTQLHAAMKKGYSNLIIEEFVLADKDCAMLQAMWDWEMMIFCNSMERTADRWAQLLDKAGFMVVKFWSPPGDGQGIIEAEPK</sequence>
<evidence type="ECO:0000313" key="2">
    <source>
        <dbReference type="Proteomes" id="UP001177260"/>
    </source>
</evidence>
<protein>
    <submittedName>
        <fullName evidence="1">Uncharacterized protein</fullName>
    </submittedName>
</protein>
<evidence type="ECO:0000313" key="1">
    <source>
        <dbReference type="EMBL" id="KAK1142909.1"/>
    </source>
</evidence>
<reference evidence="1 2" key="1">
    <citation type="journal article" date="2023" name="ACS Omega">
        <title>Identification of the Neoaspergillic Acid Biosynthesis Gene Cluster by Establishing an In Vitro CRISPR-Ribonucleoprotein Genetic System in Aspergillus melleus.</title>
        <authorList>
            <person name="Yuan B."/>
            <person name="Grau M.F."/>
            <person name="Murata R.M."/>
            <person name="Torok T."/>
            <person name="Venkateswaran K."/>
            <person name="Stajich J.E."/>
            <person name="Wang C.C.C."/>
        </authorList>
    </citation>
    <scope>NUCLEOTIDE SEQUENCE [LARGE SCALE GENOMIC DNA]</scope>
    <source>
        <strain evidence="1 2">IMV 1140</strain>
    </source>
</reference>
<keyword evidence="2" id="KW-1185">Reference proteome</keyword>
<dbReference type="EMBL" id="JAOPJF010000045">
    <property type="protein sequence ID" value="KAK1142909.1"/>
    <property type="molecule type" value="Genomic_DNA"/>
</dbReference>
<organism evidence="1 2">
    <name type="scientific">Aspergillus melleus</name>
    <dbReference type="NCBI Taxonomy" id="138277"/>
    <lineage>
        <taxon>Eukaryota</taxon>
        <taxon>Fungi</taxon>
        <taxon>Dikarya</taxon>
        <taxon>Ascomycota</taxon>
        <taxon>Pezizomycotina</taxon>
        <taxon>Eurotiomycetes</taxon>
        <taxon>Eurotiomycetidae</taxon>
        <taxon>Eurotiales</taxon>
        <taxon>Aspergillaceae</taxon>
        <taxon>Aspergillus</taxon>
        <taxon>Aspergillus subgen. Circumdati</taxon>
    </lineage>
</organism>
<accession>A0ACC3AYF1</accession>
<proteinExistence type="predicted"/>
<dbReference type="Proteomes" id="UP001177260">
    <property type="component" value="Unassembled WGS sequence"/>
</dbReference>
<comment type="caution">
    <text evidence="1">The sequence shown here is derived from an EMBL/GenBank/DDBJ whole genome shotgun (WGS) entry which is preliminary data.</text>
</comment>
<gene>
    <name evidence="1" type="ORF">N8T08_007150</name>
</gene>